<dbReference type="OrthoDB" id="9785995at2"/>
<dbReference type="SUPFAM" id="SSF53335">
    <property type="entry name" value="S-adenosyl-L-methionine-dependent methyltransferases"/>
    <property type="match status" value="1"/>
</dbReference>
<evidence type="ECO:0000256" key="2">
    <source>
        <dbReference type="ARBA" id="ARBA00022679"/>
    </source>
</evidence>
<accession>C0QLV8</accession>
<name>C0QLV8_DESAH</name>
<dbReference type="GO" id="GO:0032259">
    <property type="term" value="P:methylation"/>
    <property type="evidence" value="ECO:0007669"/>
    <property type="project" value="UniProtKB-KW"/>
</dbReference>
<dbReference type="KEGG" id="dat:HRM2_11520"/>
<dbReference type="PANTHER" id="PTHR43648:SF1">
    <property type="entry name" value="ELECTRON TRANSFER FLAVOPROTEIN BETA SUBUNIT LYSINE METHYLTRANSFERASE"/>
    <property type="match status" value="1"/>
</dbReference>
<reference evidence="3 4" key="1">
    <citation type="journal article" date="2009" name="Environ. Microbiol.">
        <title>Genome sequence of Desulfobacterium autotrophicum HRM2, a marine sulfate reducer oxidizing organic carbon completely to carbon dioxide.</title>
        <authorList>
            <person name="Strittmatter A.W."/>
            <person name="Liesegang H."/>
            <person name="Rabus R."/>
            <person name="Decker I."/>
            <person name="Amann J."/>
            <person name="Andres S."/>
            <person name="Henne A."/>
            <person name="Fricke W.F."/>
            <person name="Martinez-Arias R."/>
            <person name="Bartels D."/>
            <person name="Goesmann A."/>
            <person name="Krause L."/>
            <person name="Puehler A."/>
            <person name="Klenk H.P."/>
            <person name="Richter M."/>
            <person name="Schuler M."/>
            <person name="Gloeckner F.O."/>
            <person name="Meyerdierks A."/>
            <person name="Gottschalk G."/>
            <person name="Amann R."/>
        </authorList>
    </citation>
    <scope>NUCLEOTIDE SEQUENCE [LARGE SCALE GENOMIC DNA]</scope>
    <source>
        <strain evidence="4">ATCC 43914 / DSM 3382 / HRM2</strain>
    </source>
</reference>
<proteinExistence type="predicted"/>
<dbReference type="InterPro" id="IPR050078">
    <property type="entry name" value="Ribosomal_L11_MeTrfase_PrmA"/>
</dbReference>
<evidence type="ECO:0000313" key="4">
    <source>
        <dbReference type="Proteomes" id="UP000000442"/>
    </source>
</evidence>
<dbReference type="Proteomes" id="UP000000442">
    <property type="component" value="Chromosome"/>
</dbReference>
<keyword evidence="1 3" id="KW-0489">Methyltransferase</keyword>
<dbReference type="eggNOG" id="COG2264">
    <property type="taxonomic scope" value="Bacteria"/>
</dbReference>
<dbReference type="RefSeq" id="WP_015903053.1">
    <property type="nucleotide sequence ID" value="NC_012108.1"/>
</dbReference>
<keyword evidence="2 3" id="KW-0808">Transferase</keyword>
<dbReference type="PANTHER" id="PTHR43648">
    <property type="entry name" value="ELECTRON TRANSFER FLAVOPROTEIN BETA SUBUNIT LYSINE METHYLTRANSFERASE"/>
    <property type="match status" value="1"/>
</dbReference>
<dbReference type="InterPro" id="IPR029063">
    <property type="entry name" value="SAM-dependent_MTases_sf"/>
</dbReference>
<dbReference type="STRING" id="177437.HRM2_11520"/>
<dbReference type="EMBL" id="CP001087">
    <property type="protein sequence ID" value="ACN14264.1"/>
    <property type="molecule type" value="Genomic_DNA"/>
</dbReference>
<organism evidence="3 4">
    <name type="scientific">Desulforapulum autotrophicum (strain ATCC 43914 / DSM 3382 / VKM B-1955 / HRM2)</name>
    <name type="common">Desulfobacterium autotrophicum</name>
    <dbReference type="NCBI Taxonomy" id="177437"/>
    <lineage>
        <taxon>Bacteria</taxon>
        <taxon>Pseudomonadati</taxon>
        <taxon>Thermodesulfobacteriota</taxon>
        <taxon>Desulfobacteria</taxon>
        <taxon>Desulfobacterales</taxon>
        <taxon>Desulfobacteraceae</taxon>
        <taxon>Desulforapulum</taxon>
    </lineage>
</organism>
<dbReference type="HOGENOM" id="CLU_049382_2_0_7"/>
<keyword evidence="4" id="KW-1185">Reference proteome</keyword>
<dbReference type="Pfam" id="PF06325">
    <property type="entry name" value="PrmA"/>
    <property type="match status" value="1"/>
</dbReference>
<dbReference type="EC" id="2.1.1.-" evidence="3"/>
<dbReference type="AlphaFoldDB" id="C0QLV8"/>
<gene>
    <name evidence="3" type="primary">prmA3</name>
    <name evidence="3" type="ordered locus">HRM2_11520</name>
</gene>
<dbReference type="GO" id="GO:0008276">
    <property type="term" value="F:protein methyltransferase activity"/>
    <property type="evidence" value="ECO:0007669"/>
    <property type="project" value="TreeGrafter"/>
</dbReference>
<evidence type="ECO:0000313" key="3">
    <source>
        <dbReference type="EMBL" id="ACN14264.1"/>
    </source>
</evidence>
<protein>
    <submittedName>
        <fullName evidence="3">PrmA3</fullName>
        <ecNumber evidence="3">2.1.1.-</ecNumber>
    </submittedName>
</protein>
<evidence type="ECO:0000256" key="1">
    <source>
        <dbReference type="ARBA" id="ARBA00022603"/>
    </source>
</evidence>
<sequence length="283" mass="30826">MDLENFNVNPYENLYIYYLEGTPDLIPNGFDDFGFIGNWCEEGSSFLFFSSAADQAVAEFVAADNRLTLVDSYQMSGEQWHGEAIESYTTGSLCISPPWKIPFVNRPGIRHILLDPGVVFGTGRHPTTEACLVHMEALFVSQPINTVIDIGTGTGLLALGAAALGCEQVLALDFNLLAVKTTLNNVRINHFEDRILPIQARGEDYIEMLADLVVANIHYDVMKDLITTPGFLAKPWFILSGLLRSEALKVLDSLGNSGATVLETACPDGVWTTILGKGLPAAP</sequence>
<dbReference type="Gene3D" id="3.40.50.150">
    <property type="entry name" value="Vaccinia Virus protein VP39"/>
    <property type="match status" value="1"/>
</dbReference>